<feature type="domain" description="Endonuclease/exonuclease/phosphatase" evidence="1">
    <location>
        <begin position="26"/>
        <end position="128"/>
    </location>
</feature>
<dbReference type="SUPFAM" id="SSF56219">
    <property type="entry name" value="DNase I-like"/>
    <property type="match status" value="1"/>
</dbReference>
<dbReference type="KEGG" id="adl:AURDEDRAFT_34712"/>
<dbReference type="InterPro" id="IPR005135">
    <property type="entry name" value="Endo/exonuclease/phosphatase"/>
</dbReference>
<accession>J0WRH1</accession>
<dbReference type="Pfam" id="PF03372">
    <property type="entry name" value="Exo_endo_phos"/>
    <property type="match status" value="1"/>
</dbReference>
<evidence type="ECO:0000313" key="2">
    <source>
        <dbReference type="EMBL" id="EJD34547.1"/>
    </source>
</evidence>
<name>J0WRH1_AURST</name>
<reference evidence="3" key="1">
    <citation type="journal article" date="2012" name="Science">
        <title>The Paleozoic origin of enzymatic lignin decomposition reconstructed from 31 fungal genomes.</title>
        <authorList>
            <person name="Floudas D."/>
            <person name="Binder M."/>
            <person name="Riley R."/>
            <person name="Barry K."/>
            <person name="Blanchette R.A."/>
            <person name="Henrissat B."/>
            <person name="Martinez A.T."/>
            <person name="Otillar R."/>
            <person name="Spatafora J.W."/>
            <person name="Yadav J.S."/>
            <person name="Aerts A."/>
            <person name="Benoit I."/>
            <person name="Boyd A."/>
            <person name="Carlson A."/>
            <person name="Copeland A."/>
            <person name="Coutinho P.M."/>
            <person name="de Vries R.P."/>
            <person name="Ferreira P."/>
            <person name="Findley K."/>
            <person name="Foster B."/>
            <person name="Gaskell J."/>
            <person name="Glotzer D."/>
            <person name="Gorecki P."/>
            <person name="Heitman J."/>
            <person name="Hesse C."/>
            <person name="Hori C."/>
            <person name="Igarashi K."/>
            <person name="Jurgens J.A."/>
            <person name="Kallen N."/>
            <person name="Kersten P."/>
            <person name="Kohler A."/>
            <person name="Kuees U."/>
            <person name="Kumar T.K.A."/>
            <person name="Kuo A."/>
            <person name="LaButti K."/>
            <person name="Larrondo L.F."/>
            <person name="Lindquist E."/>
            <person name="Ling A."/>
            <person name="Lombard V."/>
            <person name="Lucas S."/>
            <person name="Lundell T."/>
            <person name="Martin R."/>
            <person name="McLaughlin D.J."/>
            <person name="Morgenstern I."/>
            <person name="Morin E."/>
            <person name="Murat C."/>
            <person name="Nagy L.G."/>
            <person name="Nolan M."/>
            <person name="Ohm R.A."/>
            <person name="Patyshakuliyeva A."/>
            <person name="Rokas A."/>
            <person name="Ruiz-Duenas F.J."/>
            <person name="Sabat G."/>
            <person name="Salamov A."/>
            <person name="Samejima M."/>
            <person name="Schmutz J."/>
            <person name="Slot J.C."/>
            <person name="St John F."/>
            <person name="Stenlid J."/>
            <person name="Sun H."/>
            <person name="Sun S."/>
            <person name="Syed K."/>
            <person name="Tsang A."/>
            <person name="Wiebenga A."/>
            <person name="Young D."/>
            <person name="Pisabarro A."/>
            <person name="Eastwood D.C."/>
            <person name="Martin F."/>
            <person name="Cullen D."/>
            <person name="Grigoriev I.V."/>
            <person name="Hibbett D.S."/>
        </authorList>
    </citation>
    <scope>NUCLEOTIDE SEQUENCE [LARGE SCALE GENOMIC DNA]</scope>
    <source>
        <strain evidence="3">TFB10046</strain>
    </source>
</reference>
<feature type="non-terminal residue" evidence="2">
    <location>
        <position position="1"/>
    </location>
</feature>
<gene>
    <name evidence="2" type="ORF">AURDEDRAFT_34712</name>
</gene>
<dbReference type="GO" id="GO:0003824">
    <property type="term" value="F:catalytic activity"/>
    <property type="evidence" value="ECO:0007669"/>
    <property type="project" value="InterPro"/>
</dbReference>
<dbReference type="InterPro" id="IPR036691">
    <property type="entry name" value="Endo/exonu/phosph_ase_sf"/>
</dbReference>
<protein>
    <recommendedName>
        <fullName evidence="1">Endonuclease/exonuclease/phosphatase domain-containing protein</fullName>
    </recommendedName>
</protein>
<evidence type="ECO:0000259" key="1">
    <source>
        <dbReference type="Pfam" id="PF03372"/>
    </source>
</evidence>
<dbReference type="Proteomes" id="UP000006514">
    <property type="component" value="Unassembled WGS sequence"/>
</dbReference>
<organism evidence="2 3">
    <name type="scientific">Auricularia subglabra (strain TFB-10046 / SS5)</name>
    <name type="common">White-rot fungus</name>
    <name type="synonym">Auricularia delicata (strain TFB10046)</name>
    <dbReference type="NCBI Taxonomy" id="717982"/>
    <lineage>
        <taxon>Eukaryota</taxon>
        <taxon>Fungi</taxon>
        <taxon>Dikarya</taxon>
        <taxon>Basidiomycota</taxon>
        <taxon>Agaricomycotina</taxon>
        <taxon>Agaricomycetes</taxon>
        <taxon>Auriculariales</taxon>
        <taxon>Auriculariaceae</taxon>
        <taxon>Auricularia</taxon>
    </lineage>
</organism>
<dbReference type="OrthoDB" id="416119at2759"/>
<feature type="non-terminal residue" evidence="2">
    <location>
        <position position="232"/>
    </location>
</feature>
<dbReference type="eggNOG" id="ENOG502SMUP">
    <property type="taxonomic scope" value="Eukaryota"/>
</dbReference>
<sequence>PGRALVTRFEWHRGDFLTILAVYAPTDPRENKALWAKIHAKLDSDSYKLPFPDILLGDFNFVEDEIDRFPAAMHDIDAPDSFDDLKGFLHITDSWRATFPSDTEWTWRNAARTSMSRIDRVYTTEMVNRVTRNWEISISGVSRNDHSRVQFEIANLEAPEIGPGRWAMKDYLVKDESFMEEVMKLALDAQKEMRFLQLSARDPSRNVQTVWKKFKDDVASLARRRTKSIACK</sequence>
<dbReference type="Gene3D" id="3.60.10.10">
    <property type="entry name" value="Endonuclease/exonuclease/phosphatase"/>
    <property type="match status" value="1"/>
</dbReference>
<proteinExistence type="predicted"/>
<dbReference type="AlphaFoldDB" id="J0WRH1"/>
<evidence type="ECO:0000313" key="3">
    <source>
        <dbReference type="Proteomes" id="UP000006514"/>
    </source>
</evidence>
<dbReference type="EMBL" id="JH687937">
    <property type="protein sequence ID" value="EJD34547.1"/>
    <property type="molecule type" value="Genomic_DNA"/>
</dbReference>
<dbReference type="InParanoid" id="J0WRH1"/>
<keyword evidence="3" id="KW-1185">Reference proteome</keyword>
<dbReference type="OMA" id="NWEISIS"/>